<gene>
    <name evidence="1" type="ORF">JOC58_002797</name>
</gene>
<name>A0ABU1J064_9BACL</name>
<dbReference type="RefSeq" id="WP_268239795.1">
    <property type="nucleotide sequence ID" value="NZ_BMMB01000002.1"/>
</dbReference>
<evidence type="ECO:0000313" key="1">
    <source>
        <dbReference type="EMBL" id="MDR6244900.1"/>
    </source>
</evidence>
<dbReference type="Proteomes" id="UP001185028">
    <property type="component" value="Unassembled WGS sequence"/>
</dbReference>
<proteinExistence type="predicted"/>
<sequence length="44" mass="5372">MEQIFIQMKRIGALYIRFLSSEFMLFKLAISVNDLYRLFKLRNI</sequence>
<reference evidence="1 2" key="1">
    <citation type="submission" date="2023-07" db="EMBL/GenBank/DDBJ databases">
        <title>Genomic Encyclopedia of Type Strains, Phase IV (KMG-IV): sequencing the most valuable type-strain genomes for metagenomic binning, comparative biology and taxonomic classification.</title>
        <authorList>
            <person name="Goeker M."/>
        </authorList>
    </citation>
    <scope>NUCLEOTIDE SEQUENCE [LARGE SCALE GENOMIC DNA]</scope>
    <source>
        <strain evidence="1 2">DSM 22170</strain>
    </source>
</reference>
<evidence type="ECO:0000313" key="2">
    <source>
        <dbReference type="Proteomes" id="UP001185028"/>
    </source>
</evidence>
<keyword evidence="2" id="KW-1185">Reference proteome</keyword>
<comment type="caution">
    <text evidence="1">The sequence shown here is derived from an EMBL/GenBank/DDBJ whole genome shotgun (WGS) entry which is preliminary data.</text>
</comment>
<dbReference type="EMBL" id="JAVDQH010000010">
    <property type="protein sequence ID" value="MDR6244900.1"/>
    <property type="molecule type" value="Genomic_DNA"/>
</dbReference>
<organism evidence="1 2">
    <name type="scientific">Paenibacillus hunanensis</name>
    <dbReference type="NCBI Taxonomy" id="539262"/>
    <lineage>
        <taxon>Bacteria</taxon>
        <taxon>Bacillati</taxon>
        <taxon>Bacillota</taxon>
        <taxon>Bacilli</taxon>
        <taxon>Bacillales</taxon>
        <taxon>Paenibacillaceae</taxon>
        <taxon>Paenibacillus</taxon>
    </lineage>
</organism>
<accession>A0ABU1J064</accession>
<protein>
    <submittedName>
        <fullName evidence="1">Uncharacterized protein</fullName>
    </submittedName>
</protein>